<name>A0A940Y5R9_9BURK</name>
<dbReference type="CDD" id="cd01949">
    <property type="entry name" value="GGDEF"/>
    <property type="match status" value="1"/>
</dbReference>
<dbReference type="GO" id="GO:0071111">
    <property type="term" value="F:cyclic-guanylate-specific phosphodiesterase activity"/>
    <property type="evidence" value="ECO:0007669"/>
    <property type="project" value="InterPro"/>
</dbReference>
<feature type="transmembrane region" description="Helical" evidence="1">
    <location>
        <begin position="44"/>
        <end position="69"/>
    </location>
</feature>
<dbReference type="InterPro" id="IPR035919">
    <property type="entry name" value="EAL_sf"/>
</dbReference>
<comment type="caution">
    <text evidence="4">The sequence shown here is derived from an EMBL/GenBank/DDBJ whole genome shotgun (WGS) entry which is preliminary data.</text>
</comment>
<feature type="transmembrane region" description="Helical" evidence="1">
    <location>
        <begin position="177"/>
        <end position="206"/>
    </location>
</feature>
<dbReference type="CDD" id="cd01948">
    <property type="entry name" value="EAL"/>
    <property type="match status" value="1"/>
</dbReference>
<feature type="transmembrane region" description="Helical" evidence="1">
    <location>
        <begin position="12"/>
        <end position="32"/>
    </location>
</feature>
<dbReference type="RefSeq" id="WP_210851502.1">
    <property type="nucleotide sequence ID" value="NZ_JAGQDD010000001.1"/>
</dbReference>
<dbReference type="EMBL" id="JAGQDD010000001">
    <property type="protein sequence ID" value="MBQ0929248.1"/>
    <property type="molecule type" value="Genomic_DNA"/>
</dbReference>
<dbReference type="Gene3D" id="3.30.70.270">
    <property type="match status" value="1"/>
</dbReference>
<gene>
    <name evidence="4" type="ORF">KAK03_02040</name>
</gene>
<reference evidence="4 5" key="1">
    <citation type="submission" date="2021-04" db="EMBL/GenBank/DDBJ databases">
        <title>The genome sequence of Ideonella sp. 3Y2.</title>
        <authorList>
            <person name="Liu Y."/>
        </authorList>
    </citation>
    <scope>NUCLEOTIDE SEQUENCE [LARGE SCALE GENOMIC DNA]</scope>
    <source>
        <strain evidence="4 5">3Y2</strain>
    </source>
</reference>
<feature type="domain" description="GGDEF" evidence="3">
    <location>
        <begin position="297"/>
        <end position="430"/>
    </location>
</feature>
<dbReference type="PANTHER" id="PTHR33121:SF70">
    <property type="entry name" value="SIGNALING PROTEIN YKOW"/>
    <property type="match status" value="1"/>
</dbReference>
<feature type="domain" description="EAL" evidence="2">
    <location>
        <begin position="439"/>
        <end position="690"/>
    </location>
</feature>
<dbReference type="PROSITE" id="PS50883">
    <property type="entry name" value="EAL"/>
    <property type="match status" value="1"/>
</dbReference>
<feature type="transmembrane region" description="Helical" evidence="1">
    <location>
        <begin position="116"/>
        <end position="134"/>
    </location>
</feature>
<protein>
    <submittedName>
        <fullName evidence="4">EAL domain-containing protein</fullName>
    </submittedName>
</protein>
<feature type="transmembrane region" description="Helical" evidence="1">
    <location>
        <begin position="146"/>
        <end position="165"/>
    </location>
</feature>
<sequence length="709" mass="76184">MDSQTIVPFANGVASLSAALMGILLFALIGHADERLRAGRQPGALGWLAALSLAGGSGLWAMLCVALAGMGLPWDLFFRPALLAVSWGVAIVGMAGMLSLSLLWSHRPWLRVPVQALVLGGLWQLVAAVAAGSLQWPAQHVLLETQAIAVGAISLGALVGLGWLGHPRFSQVARVEVRVWVGALAFGLLCGLAAELSVSALAFAPLPPGPRGDGADPGVVWLLCGAATGLLVLGVFGALADAGSRRRQASLRASLNVAQERLREQALSDPLTRLPNRALFEERLAEQLDKVPAGERESLAVLFIDLDGFKPVNDSFGHAAGDSVLAEVGERLRGLVEPQDLAARVGGDEFLLLLQLDGDASRGPRTAQAVLKAISRPYRLPNLVEVNLSCSIGIVTYPAHGPGNKLIANADAAMYAAKRAGGSSFAVFAPSMDQDARLQLELQHDLRTAIERHELELYYQPKVHALSGQITGAEALVRWNHPTRGMISPAVFIPVAERFALISALGYWVIEDACRQVREWLDQGLRMRVAVNLSMQQLRQDDLVPRIRAALERYRIEPSLLTFEITESVAMEDTTMRAFGALAGVGVSLSIDDFGTAYSNFAALRKLPAKQLKIDRSLFTDIDESGDALAVVDAMIKMAHALGLKVVAEGVETERQRDLLLALHCDEFQGYLYGRPMPAAMLSLWALGEGETHPVDFRASLYDPRVLIN</sequence>
<feature type="transmembrane region" description="Helical" evidence="1">
    <location>
        <begin position="81"/>
        <end position="104"/>
    </location>
</feature>
<dbReference type="NCBIfam" id="TIGR00254">
    <property type="entry name" value="GGDEF"/>
    <property type="match status" value="1"/>
</dbReference>
<feature type="transmembrane region" description="Helical" evidence="1">
    <location>
        <begin position="218"/>
        <end position="240"/>
    </location>
</feature>
<evidence type="ECO:0000259" key="3">
    <source>
        <dbReference type="PROSITE" id="PS50887"/>
    </source>
</evidence>
<dbReference type="PROSITE" id="PS50887">
    <property type="entry name" value="GGDEF"/>
    <property type="match status" value="1"/>
</dbReference>
<dbReference type="InterPro" id="IPR001633">
    <property type="entry name" value="EAL_dom"/>
</dbReference>
<organism evidence="4 5">
    <name type="scientific">Ideonella alba</name>
    <dbReference type="NCBI Taxonomy" id="2824118"/>
    <lineage>
        <taxon>Bacteria</taxon>
        <taxon>Pseudomonadati</taxon>
        <taxon>Pseudomonadota</taxon>
        <taxon>Betaproteobacteria</taxon>
        <taxon>Burkholderiales</taxon>
        <taxon>Sphaerotilaceae</taxon>
        <taxon>Ideonella</taxon>
    </lineage>
</organism>
<evidence type="ECO:0000256" key="1">
    <source>
        <dbReference type="SAM" id="Phobius"/>
    </source>
</evidence>
<accession>A0A940Y5R9</accession>
<proteinExistence type="predicted"/>
<dbReference type="Pfam" id="PF00563">
    <property type="entry name" value="EAL"/>
    <property type="match status" value="1"/>
</dbReference>
<keyword evidence="5" id="KW-1185">Reference proteome</keyword>
<evidence type="ECO:0000259" key="2">
    <source>
        <dbReference type="PROSITE" id="PS50883"/>
    </source>
</evidence>
<dbReference type="PANTHER" id="PTHR33121">
    <property type="entry name" value="CYCLIC DI-GMP PHOSPHODIESTERASE PDEF"/>
    <property type="match status" value="1"/>
</dbReference>
<dbReference type="InterPro" id="IPR050706">
    <property type="entry name" value="Cyclic-di-GMP_PDE-like"/>
</dbReference>
<dbReference type="Pfam" id="PF00990">
    <property type="entry name" value="GGDEF"/>
    <property type="match status" value="1"/>
</dbReference>
<dbReference type="InterPro" id="IPR043128">
    <property type="entry name" value="Rev_trsase/Diguanyl_cyclase"/>
</dbReference>
<keyword evidence="1" id="KW-1133">Transmembrane helix</keyword>
<dbReference type="AlphaFoldDB" id="A0A940Y5R9"/>
<dbReference type="SUPFAM" id="SSF55073">
    <property type="entry name" value="Nucleotide cyclase"/>
    <property type="match status" value="1"/>
</dbReference>
<dbReference type="SMART" id="SM00052">
    <property type="entry name" value="EAL"/>
    <property type="match status" value="1"/>
</dbReference>
<keyword evidence="1" id="KW-0472">Membrane</keyword>
<dbReference type="Gene3D" id="3.20.20.450">
    <property type="entry name" value="EAL domain"/>
    <property type="match status" value="1"/>
</dbReference>
<dbReference type="InterPro" id="IPR000160">
    <property type="entry name" value="GGDEF_dom"/>
</dbReference>
<dbReference type="SUPFAM" id="SSF141868">
    <property type="entry name" value="EAL domain-like"/>
    <property type="match status" value="1"/>
</dbReference>
<evidence type="ECO:0000313" key="5">
    <source>
        <dbReference type="Proteomes" id="UP000676246"/>
    </source>
</evidence>
<dbReference type="Proteomes" id="UP000676246">
    <property type="component" value="Unassembled WGS sequence"/>
</dbReference>
<dbReference type="InterPro" id="IPR029787">
    <property type="entry name" value="Nucleotide_cyclase"/>
</dbReference>
<evidence type="ECO:0000313" key="4">
    <source>
        <dbReference type="EMBL" id="MBQ0929248.1"/>
    </source>
</evidence>
<keyword evidence="1" id="KW-0812">Transmembrane</keyword>
<dbReference type="SMART" id="SM00267">
    <property type="entry name" value="GGDEF"/>
    <property type="match status" value="1"/>
</dbReference>